<reference evidence="1 2" key="1">
    <citation type="submission" date="2012-07" db="EMBL/GenBank/DDBJ databases">
        <title>The Genome Sequence of Fusobacterium ulcerans 12_1B.</title>
        <authorList>
            <consortium name="The Broad Institute Genome Sequencing Platform"/>
            <person name="Earl A."/>
            <person name="Ward D."/>
            <person name="Feldgarden M."/>
            <person name="Gevers D."/>
            <person name="Strauss J."/>
            <person name="Ambrose C.E."/>
            <person name="Allen-Vercoe E."/>
            <person name="Walker B."/>
            <person name="Young S.K."/>
            <person name="Zeng Q."/>
            <person name="Gargeya S."/>
            <person name="Fitzgerald M."/>
            <person name="Haas B."/>
            <person name="Abouelleil A."/>
            <person name="Alvarado L."/>
            <person name="Arachchi H.M."/>
            <person name="Berlin A.M."/>
            <person name="Chapman S.B."/>
            <person name="Goldberg J."/>
            <person name="Griggs A."/>
            <person name="Gujja S."/>
            <person name="Hansen M."/>
            <person name="Howarth C."/>
            <person name="Imamovic A."/>
            <person name="Larimer J."/>
            <person name="McCowen C."/>
            <person name="Montmayeur A."/>
            <person name="Murphy C."/>
            <person name="Neiman D."/>
            <person name="Pearson M."/>
            <person name="Priest M."/>
            <person name="Roberts A."/>
            <person name="Saif S."/>
            <person name="Shea T."/>
            <person name="Sisk P."/>
            <person name="Sykes S."/>
            <person name="Wortman J."/>
            <person name="Nusbaum C."/>
            <person name="Birren B."/>
        </authorList>
    </citation>
    <scope>NUCLEOTIDE SEQUENCE [LARGE SCALE GENOMIC DNA]</scope>
    <source>
        <strain evidence="1 2">12_1B</strain>
    </source>
</reference>
<dbReference type="AlphaFoldDB" id="S2KXP6"/>
<dbReference type="Proteomes" id="UP000003233">
    <property type="component" value="Unassembled WGS sequence"/>
</dbReference>
<sequence length="124" mass="14068">MSLSPITTVEKIKKTYREVDEETEDIIQLQMEYAALLVDKDIKNGALDAEYREMAETYMTCHLLYMNYLKTSEDKISDTQDKKLTPKMGTGLQGSPYGQMYLSFYSMTGAVDDHRPVSGVGFLS</sequence>
<comment type="caution">
    <text evidence="1">The sequence shown here is derived from an EMBL/GenBank/DDBJ whole genome shotgun (WGS) entry which is preliminary data.</text>
</comment>
<keyword evidence="2" id="KW-1185">Reference proteome</keyword>
<organism evidence="1 2">
    <name type="scientific">Fusobacterium ulcerans 12-1B</name>
    <dbReference type="NCBI Taxonomy" id="457404"/>
    <lineage>
        <taxon>Bacteria</taxon>
        <taxon>Fusobacteriati</taxon>
        <taxon>Fusobacteriota</taxon>
        <taxon>Fusobacteriia</taxon>
        <taxon>Fusobacteriales</taxon>
        <taxon>Fusobacteriaceae</taxon>
        <taxon>Fusobacterium</taxon>
    </lineage>
</organism>
<evidence type="ECO:0000313" key="1">
    <source>
        <dbReference type="EMBL" id="EPC09044.1"/>
    </source>
</evidence>
<protein>
    <recommendedName>
        <fullName evidence="3">DUF4054 domain-containing protein</fullName>
    </recommendedName>
</protein>
<accession>S2KXP6</accession>
<dbReference type="RefSeq" id="WP_016361888.1">
    <property type="nucleotide sequence ID" value="NZ_KE161009.1"/>
</dbReference>
<evidence type="ECO:0008006" key="3">
    <source>
        <dbReference type="Google" id="ProtNLM"/>
    </source>
</evidence>
<proteinExistence type="predicted"/>
<name>S2KXP6_9FUSO</name>
<dbReference type="EMBL" id="AGWJ02000023">
    <property type="protein sequence ID" value="EPC09044.1"/>
    <property type="molecule type" value="Genomic_DNA"/>
</dbReference>
<evidence type="ECO:0000313" key="2">
    <source>
        <dbReference type="Proteomes" id="UP000003233"/>
    </source>
</evidence>
<dbReference type="HOGENOM" id="CLU_2000592_0_0_0"/>
<gene>
    <name evidence="1" type="ORF">HMPREF0402_04237</name>
</gene>
<dbReference type="PATRIC" id="fig|457404.5.peg.2638"/>